<dbReference type="SUPFAM" id="SSF56281">
    <property type="entry name" value="Metallo-hydrolase/oxidoreductase"/>
    <property type="match status" value="1"/>
</dbReference>
<gene>
    <name evidence="1" type="ORF">SAMN02746089_01634</name>
</gene>
<dbReference type="Proteomes" id="UP000184088">
    <property type="component" value="Unassembled WGS sequence"/>
</dbReference>
<dbReference type="OrthoDB" id="9789133at2"/>
<dbReference type="EMBL" id="FQVH01000017">
    <property type="protein sequence ID" value="SHF29241.1"/>
    <property type="molecule type" value="Genomic_DNA"/>
</dbReference>
<organism evidence="1 2">
    <name type="scientific">Caldanaerobius fijiensis DSM 17918</name>
    <dbReference type="NCBI Taxonomy" id="1121256"/>
    <lineage>
        <taxon>Bacteria</taxon>
        <taxon>Bacillati</taxon>
        <taxon>Bacillota</taxon>
        <taxon>Clostridia</taxon>
        <taxon>Thermoanaerobacterales</taxon>
        <taxon>Thermoanaerobacteraceae</taxon>
        <taxon>Caldanaerobius</taxon>
    </lineage>
</organism>
<evidence type="ECO:0000313" key="1">
    <source>
        <dbReference type="EMBL" id="SHF29241.1"/>
    </source>
</evidence>
<dbReference type="AlphaFoldDB" id="A0A1M5AG41"/>
<dbReference type="Pfam" id="PF13483">
    <property type="entry name" value="Lactamase_B_3"/>
    <property type="match status" value="1"/>
</dbReference>
<accession>A0A1M5AG41</accession>
<dbReference type="Gene3D" id="3.60.15.10">
    <property type="entry name" value="Ribonuclease Z/Hydroxyacylglutathione hydrolase-like"/>
    <property type="match status" value="1"/>
</dbReference>
<keyword evidence="2" id="KW-1185">Reference proteome</keyword>
<dbReference type="InterPro" id="IPR036866">
    <property type="entry name" value="RibonucZ/Hydroxyglut_hydro"/>
</dbReference>
<evidence type="ECO:0000313" key="2">
    <source>
        <dbReference type="Proteomes" id="UP000184088"/>
    </source>
</evidence>
<dbReference type="PANTHER" id="PTHR42967">
    <property type="entry name" value="METAL DEPENDENT HYDROLASE"/>
    <property type="match status" value="1"/>
</dbReference>
<dbReference type="RefSeq" id="WP_073343800.1">
    <property type="nucleotide sequence ID" value="NZ_FQVH01000017.1"/>
</dbReference>
<proteinExistence type="predicted"/>
<dbReference type="STRING" id="1121256.SAMN02746089_01634"/>
<dbReference type="PANTHER" id="PTHR42967:SF1">
    <property type="entry name" value="MBL FOLD METALLO-HYDROLASE"/>
    <property type="match status" value="1"/>
</dbReference>
<reference evidence="1 2" key="1">
    <citation type="submission" date="2016-11" db="EMBL/GenBank/DDBJ databases">
        <authorList>
            <person name="Jaros S."/>
            <person name="Januszkiewicz K."/>
            <person name="Wedrychowicz H."/>
        </authorList>
    </citation>
    <scope>NUCLEOTIDE SEQUENCE [LARGE SCALE GENOMIC DNA]</scope>
    <source>
        <strain evidence="1 2">DSM 17918</strain>
    </source>
</reference>
<sequence>MKIKHIAHACFYVEADGKRIVMDPFDSSMGFSMPELYADIVTSSHGHFDHNYIEGVKGDPEAVTTSGEHNVKGVDITGVQVFHDKEKGAKRGINNVYVFKGLEGINLCHMGDLGHILSFDDLQAIGPVDVLMLPVGGYFTIEPDEAVYVAKQINPKIVIPMHYMSENASKYEGYNLPIKPVEAFLDLIGDAQFMDELIISKDTLPEKMQVVVLKEQI</sequence>
<name>A0A1M5AG41_9THEO</name>
<protein>
    <submittedName>
        <fullName evidence="1">L-ascorbate metabolism protein UlaG, beta-lactamase superfamily</fullName>
    </submittedName>
</protein>